<evidence type="ECO:0000313" key="2">
    <source>
        <dbReference type="EMBL" id="KJF38954.1"/>
    </source>
</evidence>
<evidence type="ECO:0000313" key="3">
    <source>
        <dbReference type="Proteomes" id="UP000032483"/>
    </source>
</evidence>
<name>A0A0D8IWT5_9FIRM</name>
<evidence type="ECO:0000259" key="1">
    <source>
        <dbReference type="Pfam" id="PF13154"/>
    </source>
</evidence>
<dbReference type="InterPro" id="IPR025054">
    <property type="entry name" value="DUF3991"/>
</dbReference>
<dbReference type="EMBL" id="JXXK01000027">
    <property type="protein sequence ID" value="KJF38954.1"/>
    <property type="molecule type" value="Genomic_DNA"/>
</dbReference>
<sequence>MNGITKEQIEQARRVGILAYMRAYEPQELVKVGRSEYTTRTHDSLRISENGKWNWCSRGFGGTNALNYLVRVKGLSFVSAVQQLCEDIPAPAASASQTWERPPNSQTLIPFSEPVQDRNNVAALRYLRGRGIRDPVLNYCIEQGLLYQTDHKGYKNCVFIGRDGAGKSQYACVRGCSGGWRGDVAGSQKQFAFRIPARGPDASRVEVYEAPIDALSGASLRILAGRDWRTVHYLALGGLNYMALDQFLADHPQVKTLQLCLDNDQRGRAFAKKLAGIYGERGYTVRDLPPPKGKDYNDYLQLRLGMKHELEPER</sequence>
<comment type="caution">
    <text evidence="2">The sequence shown here is derived from an EMBL/GenBank/DDBJ whole genome shotgun (WGS) entry which is preliminary data.</text>
</comment>
<dbReference type="SUPFAM" id="SSF57783">
    <property type="entry name" value="Zinc beta-ribbon"/>
    <property type="match status" value="1"/>
</dbReference>
<dbReference type="RefSeq" id="WP_050006157.1">
    <property type="nucleotide sequence ID" value="NZ_JBBNKJ010000015.1"/>
</dbReference>
<dbReference type="Pfam" id="PF13154">
    <property type="entry name" value="DUF3991"/>
    <property type="match status" value="1"/>
</dbReference>
<dbReference type="InterPro" id="IPR034154">
    <property type="entry name" value="TOPRIM_DnaG/twinkle"/>
</dbReference>
<gene>
    <name evidence="2" type="ORF">TQ39_15265</name>
</gene>
<accession>A0A0D8IWT5</accession>
<organism evidence="2 3">
    <name type="scientific">Ruthenibacterium lactatiformans</name>
    <dbReference type="NCBI Taxonomy" id="1550024"/>
    <lineage>
        <taxon>Bacteria</taxon>
        <taxon>Bacillati</taxon>
        <taxon>Bacillota</taxon>
        <taxon>Clostridia</taxon>
        <taxon>Eubacteriales</taxon>
        <taxon>Oscillospiraceae</taxon>
        <taxon>Ruthenibacterium</taxon>
    </lineage>
</organism>
<keyword evidence="3" id="KW-1185">Reference proteome</keyword>
<dbReference type="GeneID" id="42857919"/>
<dbReference type="Gene3D" id="3.40.1360.10">
    <property type="match status" value="1"/>
</dbReference>
<dbReference type="Pfam" id="PF13155">
    <property type="entry name" value="Toprim_2"/>
    <property type="match status" value="1"/>
</dbReference>
<dbReference type="AlphaFoldDB" id="A0A0D8IWT5"/>
<feature type="domain" description="DUF3991" evidence="1">
    <location>
        <begin position="125"/>
        <end position="195"/>
    </location>
</feature>
<dbReference type="CDD" id="cd01029">
    <property type="entry name" value="TOPRIM_primases"/>
    <property type="match status" value="1"/>
</dbReference>
<reference evidence="2" key="1">
    <citation type="submission" date="2015-02" db="EMBL/GenBank/DDBJ databases">
        <title>A novel member of the family Ruminococcaceae isolated from human feces.</title>
        <authorList>
            <person name="Shkoporov A.N."/>
            <person name="Chaplin A.V."/>
            <person name="Motuzova O.V."/>
            <person name="Kafarskaia L.I."/>
            <person name="Khokhlova E.V."/>
            <person name="Efimov B.A."/>
        </authorList>
    </citation>
    <scope>NUCLEOTIDE SEQUENCE [LARGE SCALE GENOMIC DNA]</scope>
    <source>
        <strain evidence="2">585-1</strain>
    </source>
</reference>
<protein>
    <recommendedName>
        <fullName evidence="1">DUF3991 domain-containing protein</fullName>
    </recommendedName>
</protein>
<dbReference type="Proteomes" id="UP000032483">
    <property type="component" value="Unassembled WGS sequence"/>
</dbReference>
<proteinExistence type="predicted"/>